<keyword evidence="2" id="KW-1185">Reference proteome</keyword>
<protein>
    <recommendedName>
        <fullName evidence="3">DUF4194 domain-containing protein</fullName>
    </recommendedName>
</protein>
<reference evidence="2" key="1">
    <citation type="journal article" date="2019" name="Int. J. Syst. Evol. Microbiol.">
        <title>The Global Catalogue of Microorganisms (GCM) 10K type strain sequencing project: providing services to taxonomists for standard genome sequencing and annotation.</title>
        <authorList>
            <consortium name="The Broad Institute Genomics Platform"/>
            <consortium name="The Broad Institute Genome Sequencing Center for Infectious Disease"/>
            <person name="Wu L."/>
            <person name="Ma J."/>
        </authorList>
    </citation>
    <scope>NUCLEOTIDE SEQUENCE [LARGE SCALE GENOMIC DNA]</scope>
    <source>
        <strain evidence="2">JCM 17551</strain>
    </source>
</reference>
<evidence type="ECO:0000313" key="1">
    <source>
        <dbReference type="EMBL" id="GAA3911790.1"/>
    </source>
</evidence>
<comment type="caution">
    <text evidence="1">The sequence shown here is derived from an EMBL/GenBank/DDBJ whole genome shotgun (WGS) entry which is preliminary data.</text>
</comment>
<dbReference type="InterPro" id="IPR042038">
    <property type="entry name" value="MukE_N"/>
</dbReference>
<organism evidence="1 2">
    <name type="scientific">Litoribacillus peritrichatus</name>
    <dbReference type="NCBI Taxonomy" id="718191"/>
    <lineage>
        <taxon>Bacteria</taxon>
        <taxon>Pseudomonadati</taxon>
        <taxon>Pseudomonadota</taxon>
        <taxon>Gammaproteobacteria</taxon>
        <taxon>Oceanospirillales</taxon>
        <taxon>Oceanospirillaceae</taxon>
        <taxon>Litoribacillus</taxon>
    </lineage>
</organism>
<dbReference type="Pfam" id="PF21980">
    <property type="entry name" value="MksE"/>
    <property type="match status" value="1"/>
</dbReference>
<sequence length="209" mass="24296">MNQDLLETPSVERESTDTFTRPAINIDLSKMRSMTPIYQKLMSGFHITEANLTLWQELDQFNVEYEQLFKGLGYTLIKDARGYFYFSSPDTTVTMTKTSRRIALLVYTLIEHWADKGYDPIGALFDQPLNKDVCRQLYDKNINVFEQIDINSAADIQNEILKRMARLGFAKEQGKEHRLLPSCYRYIDAVMELSDAYKQDEQATFEDAE</sequence>
<dbReference type="Gene3D" id="1.10.10.2250">
    <property type="match status" value="1"/>
</dbReference>
<dbReference type="InterPro" id="IPR053841">
    <property type="entry name" value="MksE"/>
</dbReference>
<name>A0ABP7M109_9GAMM</name>
<accession>A0ABP7M109</accession>
<dbReference type="RefSeq" id="WP_344794759.1">
    <property type="nucleotide sequence ID" value="NZ_BAABBN010000004.1"/>
</dbReference>
<gene>
    <name evidence="1" type="ORF">GCM10022277_03050</name>
</gene>
<evidence type="ECO:0008006" key="3">
    <source>
        <dbReference type="Google" id="ProtNLM"/>
    </source>
</evidence>
<evidence type="ECO:0000313" key="2">
    <source>
        <dbReference type="Proteomes" id="UP001501565"/>
    </source>
</evidence>
<dbReference type="Proteomes" id="UP001501565">
    <property type="component" value="Unassembled WGS sequence"/>
</dbReference>
<proteinExistence type="predicted"/>
<dbReference type="EMBL" id="BAABBN010000004">
    <property type="protein sequence ID" value="GAA3911790.1"/>
    <property type="molecule type" value="Genomic_DNA"/>
</dbReference>